<evidence type="ECO:0000256" key="1">
    <source>
        <dbReference type="SAM" id="MobiDB-lite"/>
    </source>
</evidence>
<name>K0S0K3_THAOC</name>
<dbReference type="Proteomes" id="UP000266841">
    <property type="component" value="Unassembled WGS sequence"/>
</dbReference>
<comment type="caution">
    <text evidence="2">The sequence shown here is derived from an EMBL/GenBank/DDBJ whole genome shotgun (WGS) entry which is preliminary data.</text>
</comment>
<feature type="region of interest" description="Disordered" evidence="1">
    <location>
        <begin position="1"/>
        <end position="30"/>
    </location>
</feature>
<accession>K0S0K3</accession>
<organism evidence="2 3">
    <name type="scientific">Thalassiosira oceanica</name>
    <name type="common">Marine diatom</name>
    <dbReference type="NCBI Taxonomy" id="159749"/>
    <lineage>
        <taxon>Eukaryota</taxon>
        <taxon>Sar</taxon>
        <taxon>Stramenopiles</taxon>
        <taxon>Ochrophyta</taxon>
        <taxon>Bacillariophyta</taxon>
        <taxon>Coscinodiscophyceae</taxon>
        <taxon>Thalassiosirophycidae</taxon>
        <taxon>Thalassiosirales</taxon>
        <taxon>Thalassiosiraceae</taxon>
        <taxon>Thalassiosira</taxon>
    </lineage>
</organism>
<sequence>MDDTQVMNGHAMNGHAADGHTTDGWTTRNGWTRNGWTRNGWTHATDGHATDGHAATVQTQTVHAVLARAAASNTRRRGGTKSNQEFFISTLCRTFFSAVPVDTMPHVHCHRLAALSGRALSPSCPHPPCHRHCPSHAEIRTLKK</sequence>
<proteinExistence type="predicted"/>
<keyword evidence="3" id="KW-1185">Reference proteome</keyword>
<reference evidence="2 3" key="1">
    <citation type="journal article" date="2012" name="Genome Biol.">
        <title>Genome and low-iron response of an oceanic diatom adapted to chronic iron limitation.</title>
        <authorList>
            <person name="Lommer M."/>
            <person name="Specht M."/>
            <person name="Roy A.S."/>
            <person name="Kraemer L."/>
            <person name="Andreson R."/>
            <person name="Gutowska M.A."/>
            <person name="Wolf J."/>
            <person name="Bergner S.V."/>
            <person name="Schilhabel M.B."/>
            <person name="Klostermeier U.C."/>
            <person name="Beiko R.G."/>
            <person name="Rosenstiel P."/>
            <person name="Hippler M."/>
            <person name="Laroche J."/>
        </authorList>
    </citation>
    <scope>NUCLEOTIDE SEQUENCE [LARGE SCALE GENOMIC DNA]</scope>
    <source>
        <strain evidence="2 3">CCMP1005</strain>
    </source>
</reference>
<evidence type="ECO:0000313" key="2">
    <source>
        <dbReference type="EMBL" id="EJK54601.1"/>
    </source>
</evidence>
<gene>
    <name evidence="2" type="ORF">THAOC_25753</name>
</gene>
<evidence type="ECO:0000313" key="3">
    <source>
        <dbReference type="Proteomes" id="UP000266841"/>
    </source>
</evidence>
<protein>
    <submittedName>
        <fullName evidence="2">Uncharacterized protein</fullName>
    </submittedName>
</protein>
<dbReference type="EMBL" id="AGNL01035591">
    <property type="protein sequence ID" value="EJK54601.1"/>
    <property type="molecule type" value="Genomic_DNA"/>
</dbReference>
<dbReference type="AlphaFoldDB" id="K0S0K3"/>